<organism evidence="2 3">
    <name type="scientific">Candidatus Prevotella avicola</name>
    <dbReference type="NCBI Taxonomy" id="2838738"/>
    <lineage>
        <taxon>Bacteria</taxon>
        <taxon>Pseudomonadati</taxon>
        <taxon>Bacteroidota</taxon>
        <taxon>Bacteroidia</taxon>
        <taxon>Bacteroidales</taxon>
        <taxon>Prevotellaceae</taxon>
        <taxon>Prevotella</taxon>
    </lineage>
</organism>
<evidence type="ECO:0000313" key="2">
    <source>
        <dbReference type="EMBL" id="HIZ68592.1"/>
    </source>
</evidence>
<feature type="transmembrane region" description="Helical" evidence="1">
    <location>
        <begin position="81"/>
        <end position="99"/>
    </location>
</feature>
<keyword evidence="1" id="KW-1133">Transmembrane helix</keyword>
<dbReference type="AlphaFoldDB" id="A0A9D2FXQ9"/>
<feature type="transmembrane region" description="Helical" evidence="1">
    <location>
        <begin position="58"/>
        <end position="75"/>
    </location>
</feature>
<accession>A0A9D2FXQ9</accession>
<sequence length="118" mass="13455">MEWVTYAPIGENPQLTFATQMMMQLVTIVCVPVALRLFKWKVISRKLHANPEALRSWGSLRLGLICVPMLINTLLYEQTQLASFGYLAIISLLCLFFIYPSLERCRADIGEETTGEKE</sequence>
<reference evidence="2" key="2">
    <citation type="submission" date="2021-04" db="EMBL/GenBank/DDBJ databases">
        <authorList>
            <person name="Gilroy R."/>
        </authorList>
    </citation>
    <scope>NUCLEOTIDE SEQUENCE</scope>
    <source>
        <strain evidence="2">ChiHecec3B27-8219</strain>
    </source>
</reference>
<evidence type="ECO:0000256" key="1">
    <source>
        <dbReference type="SAM" id="Phobius"/>
    </source>
</evidence>
<comment type="caution">
    <text evidence="2">The sequence shown here is derived from an EMBL/GenBank/DDBJ whole genome shotgun (WGS) entry which is preliminary data.</text>
</comment>
<keyword evidence="1" id="KW-0472">Membrane</keyword>
<name>A0A9D2FXQ9_9BACT</name>
<proteinExistence type="predicted"/>
<reference evidence="2" key="1">
    <citation type="journal article" date="2021" name="PeerJ">
        <title>Extensive microbial diversity within the chicken gut microbiome revealed by metagenomics and culture.</title>
        <authorList>
            <person name="Gilroy R."/>
            <person name="Ravi A."/>
            <person name="Getino M."/>
            <person name="Pursley I."/>
            <person name="Horton D.L."/>
            <person name="Alikhan N.F."/>
            <person name="Baker D."/>
            <person name="Gharbi K."/>
            <person name="Hall N."/>
            <person name="Watson M."/>
            <person name="Adriaenssens E.M."/>
            <person name="Foster-Nyarko E."/>
            <person name="Jarju S."/>
            <person name="Secka A."/>
            <person name="Antonio M."/>
            <person name="Oren A."/>
            <person name="Chaudhuri R.R."/>
            <person name="La Ragione R."/>
            <person name="Hildebrand F."/>
            <person name="Pallen M.J."/>
        </authorList>
    </citation>
    <scope>NUCLEOTIDE SEQUENCE</scope>
    <source>
        <strain evidence="2">ChiHecec3B27-8219</strain>
    </source>
</reference>
<gene>
    <name evidence="2" type="ORF">H9966_01695</name>
</gene>
<dbReference type="EMBL" id="DXBE01000018">
    <property type="protein sequence ID" value="HIZ68592.1"/>
    <property type="molecule type" value="Genomic_DNA"/>
</dbReference>
<keyword evidence="1" id="KW-0812">Transmembrane</keyword>
<evidence type="ECO:0000313" key="3">
    <source>
        <dbReference type="Proteomes" id="UP000824055"/>
    </source>
</evidence>
<feature type="transmembrane region" description="Helical" evidence="1">
    <location>
        <begin position="20"/>
        <end position="38"/>
    </location>
</feature>
<dbReference type="Proteomes" id="UP000824055">
    <property type="component" value="Unassembled WGS sequence"/>
</dbReference>
<protein>
    <submittedName>
        <fullName evidence="2">Uncharacterized protein</fullName>
    </submittedName>
</protein>